<feature type="binding site" evidence="12">
    <location>
        <position position="581"/>
    </location>
    <ligand>
        <name>ATP</name>
        <dbReference type="ChEBI" id="CHEBI:30616"/>
    </ligand>
</feature>
<feature type="signal peptide" evidence="14">
    <location>
        <begin position="1"/>
        <end position="20"/>
    </location>
</feature>
<evidence type="ECO:0000256" key="1">
    <source>
        <dbReference type="ARBA" id="ARBA00012513"/>
    </source>
</evidence>
<keyword evidence="13" id="KW-0472">Membrane</keyword>
<dbReference type="Gene3D" id="1.10.510.10">
    <property type="entry name" value="Transferase(Phosphotransferase) domain 1"/>
    <property type="match status" value="1"/>
</dbReference>
<sequence length="1001" mass="112817">MKNYFLLFLSSGMCFLLVISTTDRINSTQSIEEGEGLVSAGGSFELGFFDLGNNGRKYVGIRYKRISAKTVVWIANRETPLVDSIGVLKLTKLSSVVLLNGKGGIVWSNNSSRSVQNPILQLLDSGNLVVRDKDDQNPEDYLWQSFDHPCHIDLPGMKLGRNMGTGLDRHLTSWRSGDDPSPGAYTYQIDPRGYPQLFLKKGTVIQYRSGPWNGIGFSANPRLKPNRFYTYNFVLNDKEMYFIYEPVDNSVLSMKVLNEDGSIVHDIWDDRTQGWVTYANPVSDNCDIYALCGPFARCSADTPVECECLTGFVPKVPRAWEVGEWSDGCVRKTFLNCGKSNGFLTYSNVKLPDTRYSWYNTNMTLDECKVRCLQNCSCIAYATLDVKEQRGCLLWFDILVDIKVFSEHDQVLYVRMDASELGKMSCSFDPISNFAAFLSGLFIPIYLKKKASVYFSPLFPKVRNRSWFCDFVSVAALPSGKQKWKIQIAASFTAVGVLLLSISTALYAWSRKRLKREAKARTPEEECDSNNNKRELDLPLFALKLIVQATNNFADFNKLGEGGFGAVYKGVLEGGQEIAVKRLSHDSRQGHKEFKNEVKCIAKLQHRNLVKLIGYCNEEAEQLLVYEFMPNKSLDAFIFDQARSMLLDWPMRFEIICGIARGLVYLHQDSRMRIIHRDLKASNILLDHEMKPKISDFGMARMFDGEEFCAKTTRVVGTYGYMSPEYAVDGIFSTKSDVFSFGVLVLEVVSGQSNRGFSHPCHHHNLLGHVVCGQSQRTDTMSTIAQAWRLFNGGQAFELINRSVATPENAYQILRLIHVGLLCVQEYAEDRPSMPLVTVMLSGDSRLPWPKQPGFYVRRHAMNGEVTVSDDLASSGNMEAITVLSARGSFEFGFFSPGNHCRKSVEIRYRKISAMTVVWVAARETSLVDSTGTLELVNNTGNIVWSYNSSTHVGNLVLWDSGDLVVGDKTDQNSENYLWEIFDYPCHIKLYEAGQELGHWS</sequence>
<evidence type="ECO:0000256" key="2">
    <source>
        <dbReference type="ARBA" id="ARBA00022527"/>
    </source>
</evidence>
<dbReference type="Pfam" id="PF00954">
    <property type="entry name" value="S_locus_glycop"/>
    <property type="match status" value="1"/>
</dbReference>
<dbReference type="Pfam" id="PF07714">
    <property type="entry name" value="PK_Tyr_Ser-Thr"/>
    <property type="match status" value="1"/>
</dbReference>
<feature type="transmembrane region" description="Helical" evidence="13">
    <location>
        <begin position="431"/>
        <end position="447"/>
    </location>
</feature>
<keyword evidence="4 14" id="KW-0732">Signal</keyword>
<comment type="catalytic activity">
    <reaction evidence="10">
        <text>L-threonyl-[protein] + ATP = O-phospho-L-threonyl-[protein] + ADP + H(+)</text>
        <dbReference type="Rhea" id="RHEA:46608"/>
        <dbReference type="Rhea" id="RHEA-COMP:11060"/>
        <dbReference type="Rhea" id="RHEA-COMP:11605"/>
        <dbReference type="ChEBI" id="CHEBI:15378"/>
        <dbReference type="ChEBI" id="CHEBI:30013"/>
        <dbReference type="ChEBI" id="CHEBI:30616"/>
        <dbReference type="ChEBI" id="CHEBI:61977"/>
        <dbReference type="ChEBI" id="CHEBI:456216"/>
        <dbReference type="EC" id="2.7.11.1"/>
    </reaction>
</comment>
<dbReference type="Pfam" id="PF08276">
    <property type="entry name" value="PAN_2"/>
    <property type="match status" value="1"/>
</dbReference>
<dbReference type="Pfam" id="PF01453">
    <property type="entry name" value="B_lectin"/>
    <property type="match status" value="2"/>
</dbReference>
<dbReference type="CDD" id="cd00028">
    <property type="entry name" value="B_lectin"/>
    <property type="match status" value="2"/>
</dbReference>
<dbReference type="FunFam" id="3.30.200.20:FF:000195">
    <property type="entry name" value="G-type lectin S-receptor-like serine/threonine-protein kinase"/>
    <property type="match status" value="1"/>
</dbReference>
<dbReference type="OrthoDB" id="785331at2759"/>
<dbReference type="GO" id="GO:0005524">
    <property type="term" value="F:ATP binding"/>
    <property type="evidence" value="ECO:0007669"/>
    <property type="project" value="UniProtKB-UniRule"/>
</dbReference>
<keyword evidence="13" id="KW-1133">Transmembrane helix</keyword>
<keyword evidence="5 12" id="KW-0547">Nucleotide-binding</keyword>
<keyword evidence="3" id="KW-0808">Transferase</keyword>
<dbReference type="InterPro" id="IPR000719">
    <property type="entry name" value="Prot_kinase_dom"/>
</dbReference>
<dbReference type="PROSITE" id="PS50011">
    <property type="entry name" value="PROTEIN_KINASE_DOM"/>
    <property type="match status" value="1"/>
</dbReference>
<dbReference type="GO" id="GO:0048544">
    <property type="term" value="P:recognition of pollen"/>
    <property type="evidence" value="ECO:0007669"/>
    <property type="project" value="InterPro"/>
</dbReference>
<dbReference type="GO" id="GO:0004674">
    <property type="term" value="F:protein serine/threonine kinase activity"/>
    <property type="evidence" value="ECO:0007669"/>
    <property type="project" value="UniProtKB-KW"/>
</dbReference>
<dbReference type="InterPro" id="IPR001245">
    <property type="entry name" value="Ser-Thr/Tyr_kinase_cat_dom"/>
</dbReference>
<dbReference type="SMART" id="SM00108">
    <property type="entry name" value="B_lectin"/>
    <property type="match status" value="2"/>
</dbReference>
<keyword evidence="19" id="KW-1185">Reference proteome</keyword>
<dbReference type="SUPFAM" id="SSF56112">
    <property type="entry name" value="Protein kinase-like (PK-like)"/>
    <property type="match status" value="1"/>
</dbReference>
<dbReference type="InterPro" id="IPR011009">
    <property type="entry name" value="Kinase-like_dom_sf"/>
</dbReference>
<feature type="domain" description="Apple" evidence="17">
    <location>
        <begin position="337"/>
        <end position="418"/>
    </location>
</feature>
<evidence type="ECO:0000256" key="13">
    <source>
        <dbReference type="SAM" id="Phobius"/>
    </source>
</evidence>
<accession>A0A9Q1QJ17</accession>
<dbReference type="Gene3D" id="3.30.200.20">
    <property type="entry name" value="Phosphorylase Kinase, domain 1"/>
    <property type="match status" value="1"/>
</dbReference>
<dbReference type="PROSITE" id="PS50927">
    <property type="entry name" value="BULB_LECTIN"/>
    <property type="match status" value="2"/>
</dbReference>
<comment type="caution">
    <text evidence="18">The sequence shown here is derived from an EMBL/GenBank/DDBJ whole genome shotgun (WGS) entry which is preliminary data.</text>
</comment>
<dbReference type="InterPro" id="IPR036426">
    <property type="entry name" value="Bulb-type_lectin_dom_sf"/>
</dbReference>
<keyword evidence="6" id="KW-0418">Kinase</keyword>
<evidence type="ECO:0000256" key="3">
    <source>
        <dbReference type="ARBA" id="ARBA00022679"/>
    </source>
</evidence>
<dbReference type="PROSITE" id="PS50948">
    <property type="entry name" value="PAN"/>
    <property type="match status" value="1"/>
</dbReference>
<dbReference type="Gene3D" id="3.50.4.10">
    <property type="entry name" value="Hepatocyte Growth Factor"/>
    <property type="match status" value="1"/>
</dbReference>
<dbReference type="InterPro" id="IPR017441">
    <property type="entry name" value="Protein_kinase_ATP_BS"/>
</dbReference>
<keyword evidence="9" id="KW-0325">Glycoprotein</keyword>
<dbReference type="SMART" id="SM00220">
    <property type="entry name" value="S_TKc"/>
    <property type="match status" value="1"/>
</dbReference>
<dbReference type="InterPro" id="IPR008271">
    <property type="entry name" value="Ser/Thr_kinase_AS"/>
</dbReference>
<feature type="domain" description="Bulb-type lectin" evidence="16">
    <location>
        <begin position="869"/>
        <end position="1001"/>
    </location>
</feature>
<name>A0A9Q1QJ17_9CARY</name>
<feature type="transmembrane region" description="Helical" evidence="13">
    <location>
        <begin position="488"/>
        <end position="509"/>
    </location>
</feature>
<organism evidence="18 19">
    <name type="scientific">Carnegiea gigantea</name>
    <dbReference type="NCBI Taxonomy" id="171969"/>
    <lineage>
        <taxon>Eukaryota</taxon>
        <taxon>Viridiplantae</taxon>
        <taxon>Streptophyta</taxon>
        <taxon>Embryophyta</taxon>
        <taxon>Tracheophyta</taxon>
        <taxon>Spermatophyta</taxon>
        <taxon>Magnoliopsida</taxon>
        <taxon>eudicotyledons</taxon>
        <taxon>Gunneridae</taxon>
        <taxon>Pentapetalae</taxon>
        <taxon>Caryophyllales</taxon>
        <taxon>Cactineae</taxon>
        <taxon>Cactaceae</taxon>
        <taxon>Cactoideae</taxon>
        <taxon>Echinocereeae</taxon>
        <taxon>Carnegiea</taxon>
    </lineage>
</organism>
<evidence type="ECO:0000256" key="12">
    <source>
        <dbReference type="PROSITE-ProRule" id="PRU10141"/>
    </source>
</evidence>
<evidence type="ECO:0000259" key="15">
    <source>
        <dbReference type="PROSITE" id="PS50011"/>
    </source>
</evidence>
<dbReference type="Proteomes" id="UP001153076">
    <property type="component" value="Unassembled WGS sequence"/>
</dbReference>
<evidence type="ECO:0000256" key="4">
    <source>
        <dbReference type="ARBA" id="ARBA00022729"/>
    </source>
</evidence>
<evidence type="ECO:0000256" key="7">
    <source>
        <dbReference type="ARBA" id="ARBA00022840"/>
    </source>
</evidence>
<dbReference type="CDD" id="cd01098">
    <property type="entry name" value="PAN_AP_plant"/>
    <property type="match status" value="1"/>
</dbReference>
<dbReference type="PANTHER" id="PTHR32444">
    <property type="entry name" value="BULB-TYPE LECTIN DOMAIN-CONTAINING PROTEIN"/>
    <property type="match status" value="1"/>
</dbReference>
<evidence type="ECO:0000256" key="14">
    <source>
        <dbReference type="SAM" id="SignalP"/>
    </source>
</evidence>
<evidence type="ECO:0000256" key="5">
    <source>
        <dbReference type="ARBA" id="ARBA00022741"/>
    </source>
</evidence>
<dbReference type="FunFam" id="1.10.510.10:FF:000060">
    <property type="entry name" value="G-type lectin S-receptor-like serine/threonine-protein kinase"/>
    <property type="match status" value="1"/>
</dbReference>
<dbReference type="Gene3D" id="2.90.10.10">
    <property type="entry name" value="Bulb-type lectin domain"/>
    <property type="match status" value="2"/>
</dbReference>
<dbReference type="PROSITE" id="PS00107">
    <property type="entry name" value="PROTEIN_KINASE_ATP"/>
    <property type="match status" value="1"/>
</dbReference>
<evidence type="ECO:0000259" key="16">
    <source>
        <dbReference type="PROSITE" id="PS50927"/>
    </source>
</evidence>
<evidence type="ECO:0000259" key="17">
    <source>
        <dbReference type="PROSITE" id="PS50948"/>
    </source>
</evidence>
<evidence type="ECO:0000256" key="6">
    <source>
        <dbReference type="ARBA" id="ARBA00022777"/>
    </source>
</evidence>
<proteinExistence type="predicted"/>
<protein>
    <recommendedName>
        <fullName evidence="1">non-specific serine/threonine protein kinase</fullName>
        <ecNumber evidence="1">2.7.11.1</ecNumber>
    </recommendedName>
</protein>
<dbReference type="PANTHER" id="PTHR32444:SF235">
    <property type="entry name" value="OS01G0783900 PROTEIN"/>
    <property type="match status" value="1"/>
</dbReference>
<dbReference type="InterPro" id="IPR001480">
    <property type="entry name" value="Bulb-type_lectin_dom"/>
</dbReference>
<keyword evidence="8" id="KW-1015">Disulfide bond</keyword>
<keyword evidence="13" id="KW-0812">Transmembrane</keyword>
<dbReference type="CDD" id="cd14066">
    <property type="entry name" value="STKc_IRAK"/>
    <property type="match status" value="1"/>
</dbReference>
<evidence type="ECO:0000313" key="18">
    <source>
        <dbReference type="EMBL" id="KAJ8444057.1"/>
    </source>
</evidence>
<evidence type="ECO:0000256" key="8">
    <source>
        <dbReference type="ARBA" id="ARBA00023157"/>
    </source>
</evidence>
<gene>
    <name evidence="18" type="ORF">Cgig2_030914</name>
</gene>
<keyword evidence="7 12" id="KW-0067">ATP-binding</keyword>
<dbReference type="FunFam" id="2.90.10.10:FF:000004">
    <property type="entry name" value="G-type lectin S-receptor-like serine/threonine-protein kinase"/>
    <property type="match status" value="1"/>
</dbReference>
<dbReference type="SUPFAM" id="SSF51110">
    <property type="entry name" value="alpha-D-mannose-specific plant lectins"/>
    <property type="match status" value="2"/>
</dbReference>
<dbReference type="AlphaFoldDB" id="A0A9Q1QJ17"/>
<dbReference type="InterPro" id="IPR003609">
    <property type="entry name" value="Pan_app"/>
</dbReference>
<feature type="domain" description="Bulb-type lectin" evidence="16">
    <location>
        <begin position="22"/>
        <end position="143"/>
    </location>
</feature>
<dbReference type="EMBL" id="JAKOGI010000108">
    <property type="protein sequence ID" value="KAJ8444057.1"/>
    <property type="molecule type" value="Genomic_DNA"/>
</dbReference>
<dbReference type="EC" id="2.7.11.1" evidence="1"/>
<dbReference type="InterPro" id="IPR000858">
    <property type="entry name" value="S_locus_glycoprot_dom"/>
</dbReference>
<keyword evidence="2" id="KW-0723">Serine/threonine-protein kinase</keyword>
<evidence type="ECO:0000256" key="11">
    <source>
        <dbReference type="ARBA" id="ARBA00048679"/>
    </source>
</evidence>
<dbReference type="SMART" id="SM00473">
    <property type="entry name" value="PAN_AP"/>
    <property type="match status" value="1"/>
</dbReference>
<evidence type="ECO:0000313" key="19">
    <source>
        <dbReference type="Proteomes" id="UP001153076"/>
    </source>
</evidence>
<reference evidence="18" key="1">
    <citation type="submission" date="2022-04" db="EMBL/GenBank/DDBJ databases">
        <title>Carnegiea gigantea Genome sequencing and assembly v2.</title>
        <authorList>
            <person name="Copetti D."/>
            <person name="Sanderson M.J."/>
            <person name="Burquez A."/>
            <person name="Wojciechowski M.F."/>
        </authorList>
    </citation>
    <scope>NUCLEOTIDE SEQUENCE</scope>
    <source>
        <strain evidence="18">SGP5-SGP5p</strain>
        <tissue evidence="18">Aerial part</tissue>
    </source>
</reference>
<feature type="chain" id="PRO_5040126106" description="non-specific serine/threonine protein kinase" evidence="14">
    <location>
        <begin position="21"/>
        <end position="1001"/>
    </location>
</feature>
<feature type="domain" description="Protein kinase" evidence="15">
    <location>
        <begin position="553"/>
        <end position="821"/>
    </location>
</feature>
<evidence type="ECO:0000256" key="10">
    <source>
        <dbReference type="ARBA" id="ARBA00047899"/>
    </source>
</evidence>
<dbReference type="PROSITE" id="PS00108">
    <property type="entry name" value="PROTEIN_KINASE_ST"/>
    <property type="match status" value="1"/>
</dbReference>
<evidence type="ECO:0000256" key="9">
    <source>
        <dbReference type="ARBA" id="ARBA00023180"/>
    </source>
</evidence>
<comment type="catalytic activity">
    <reaction evidence="11">
        <text>L-seryl-[protein] + ATP = O-phospho-L-seryl-[protein] + ADP + H(+)</text>
        <dbReference type="Rhea" id="RHEA:17989"/>
        <dbReference type="Rhea" id="RHEA-COMP:9863"/>
        <dbReference type="Rhea" id="RHEA-COMP:11604"/>
        <dbReference type="ChEBI" id="CHEBI:15378"/>
        <dbReference type="ChEBI" id="CHEBI:29999"/>
        <dbReference type="ChEBI" id="CHEBI:30616"/>
        <dbReference type="ChEBI" id="CHEBI:83421"/>
        <dbReference type="ChEBI" id="CHEBI:456216"/>
        <dbReference type="EC" id="2.7.11.1"/>
    </reaction>
</comment>